<dbReference type="PANTHER" id="PTHR16470:SF0">
    <property type="entry name" value="UBIQUITIN DOMAIN-CONTAINING PROTEIN UBFD1"/>
    <property type="match status" value="1"/>
</dbReference>
<sequence>MSDQPSTTGSASFPVTLKWNKKTFPLAINLGETATDFKQRVQAQTGVPLERQKLTAKKAWKGILKDTEVLDADTIKNPQTPLLVTLIGSAETLSEPTQKTTFLEDLTPEDLQKAQDMQAQAAMADAQGMIQALQLPPHLRDDHKQELYQYNRLVTGLPQRQIEQELKCNGNTTLQGKVAMNLGLELRRAYVNDLAVLPNGSLISALDDGHVQLWKHASQEHDVVHNQVSNEDREVNSVVALQRRAGSPVAFATAGRGCLQLWTEDADPIATLPSAMPGTSPASLVCVFGSASNSSSNSGSSHQVTCLATRFQITRQSNALQFRLPPQNETERQRRALTEAQERAIQESLGKSARSVQVWYSMGETAAKPTLQTQILEPPVGPERSAPITCLAVLRQDDNHSTKVLVAGDSSGGLRLWGVQEASGSLQFQHLGLFQLTSPCSVVCMEPLQNGRLAVSTDVSDNSSELEDAFPLHTQTSRAVHILDISKVHENQHPCIQSTLTGHTKDAVICMCQLPNGDLVTGGGKLDATLQLWSGSQLLDPNVSESGEAASLSVQAQATKTLTDVGYVFALEVLPDAKDDSNYFALAAGRYNTVKIIIYSRDPRERQLAVHGDVYVV</sequence>
<dbReference type="GO" id="GO:0003723">
    <property type="term" value="F:RNA binding"/>
    <property type="evidence" value="ECO:0007669"/>
    <property type="project" value="TreeGrafter"/>
</dbReference>
<dbReference type="Gene3D" id="2.130.10.10">
    <property type="entry name" value="YVTN repeat-like/Quinoprotein amine dehydrogenase"/>
    <property type="match status" value="1"/>
</dbReference>
<dbReference type="PANTHER" id="PTHR16470">
    <property type="entry name" value="UBIQUITIN DOMAIN-CONTAINING PROTEIN UBFD1"/>
    <property type="match status" value="1"/>
</dbReference>
<protein>
    <submittedName>
        <fullName evidence="1">Ubiquitin thiolesterase activity</fullName>
    </submittedName>
</protein>
<keyword evidence="2" id="KW-1185">Reference proteome</keyword>
<dbReference type="Gene3D" id="3.10.20.90">
    <property type="entry name" value="Phosphatidylinositol 3-kinase Catalytic Subunit, Chain A, domain 1"/>
    <property type="match status" value="1"/>
</dbReference>
<dbReference type="OrthoDB" id="45009at2759"/>
<dbReference type="Pfam" id="PF00400">
    <property type="entry name" value="WD40"/>
    <property type="match status" value="2"/>
</dbReference>
<dbReference type="EMBL" id="CAICTM010000350">
    <property type="protein sequence ID" value="CAB9508530.1"/>
    <property type="molecule type" value="Genomic_DNA"/>
</dbReference>
<dbReference type="InterPro" id="IPR029071">
    <property type="entry name" value="Ubiquitin-like_domsf"/>
</dbReference>
<dbReference type="InterPro" id="IPR039120">
    <property type="entry name" value="UBFD1"/>
</dbReference>
<dbReference type="SUPFAM" id="SSF54236">
    <property type="entry name" value="Ubiquitin-like"/>
    <property type="match status" value="1"/>
</dbReference>
<evidence type="ECO:0000313" key="1">
    <source>
        <dbReference type="EMBL" id="CAB9508530.1"/>
    </source>
</evidence>
<dbReference type="SMART" id="SM00320">
    <property type="entry name" value="WD40"/>
    <property type="match status" value="3"/>
</dbReference>
<comment type="caution">
    <text evidence="1">The sequence shown here is derived from an EMBL/GenBank/DDBJ whole genome shotgun (WGS) entry which is preliminary data.</text>
</comment>
<gene>
    <name evidence="1" type="ORF">SEMRO_351_G123850.1</name>
</gene>
<dbReference type="SUPFAM" id="SSF50978">
    <property type="entry name" value="WD40 repeat-like"/>
    <property type="match status" value="1"/>
</dbReference>
<dbReference type="AlphaFoldDB" id="A0A9N8DUE8"/>
<dbReference type="InterPro" id="IPR015943">
    <property type="entry name" value="WD40/YVTN_repeat-like_dom_sf"/>
</dbReference>
<dbReference type="GO" id="GO:0045296">
    <property type="term" value="F:cadherin binding"/>
    <property type="evidence" value="ECO:0007669"/>
    <property type="project" value="TreeGrafter"/>
</dbReference>
<reference evidence="1" key="1">
    <citation type="submission" date="2020-06" db="EMBL/GenBank/DDBJ databases">
        <authorList>
            <consortium name="Plant Systems Biology data submission"/>
        </authorList>
    </citation>
    <scope>NUCLEOTIDE SEQUENCE</scope>
    <source>
        <strain evidence="1">D6</strain>
    </source>
</reference>
<dbReference type="Proteomes" id="UP001153069">
    <property type="component" value="Unassembled WGS sequence"/>
</dbReference>
<dbReference type="InterPro" id="IPR001680">
    <property type="entry name" value="WD40_rpt"/>
</dbReference>
<evidence type="ECO:0000313" key="2">
    <source>
        <dbReference type="Proteomes" id="UP001153069"/>
    </source>
</evidence>
<dbReference type="InterPro" id="IPR036322">
    <property type="entry name" value="WD40_repeat_dom_sf"/>
</dbReference>
<proteinExistence type="predicted"/>
<organism evidence="1 2">
    <name type="scientific">Seminavis robusta</name>
    <dbReference type="NCBI Taxonomy" id="568900"/>
    <lineage>
        <taxon>Eukaryota</taxon>
        <taxon>Sar</taxon>
        <taxon>Stramenopiles</taxon>
        <taxon>Ochrophyta</taxon>
        <taxon>Bacillariophyta</taxon>
        <taxon>Bacillariophyceae</taxon>
        <taxon>Bacillariophycidae</taxon>
        <taxon>Naviculales</taxon>
        <taxon>Naviculaceae</taxon>
        <taxon>Seminavis</taxon>
    </lineage>
</organism>
<accession>A0A9N8DUE8</accession>
<name>A0A9N8DUE8_9STRA</name>